<accession>A0AAD9TNG8</accession>
<evidence type="ECO:0000313" key="1">
    <source>
        <dbReference type="EMBL" id="KAK2639322.1"/>
    </source>
</evidence>
<gene>
    <name evidence="1" type="ORF">Ddye_027117</name>
</gene>
<organism evidence="1 2">
    <name type="scientific">Dipteronia dyeriana</name>
    <dbReference type="NCBI Taxonomy" id="168575"/>
    <lineage>
        <taxon>Eukaryota</taxon>
        <taxon>Viridiplantae</taxon>
        <taxon>Streptophyta</taxon>
        <taxon>Embryophyta</taxon>
        <taxon>Tracheophyta</taxon>
        <taxon>Spermatophyta</taxon>
        <taxon>Magnoliopsida</taxon>
        <taxon>eudicotyledons</taxon>
        <taxon>Gunneridae</taxon>
        <taxon>Pentapetalae</taxon>
        <taxon>rosids</taxon>
        <taxon>malvids</taxon>
        <taxon>Sapindales</taxon>
        <taxon>Sapindaceae</taxon>
        <taxon>Hippocastanoideae</taxon>
        <taxon>Acereae</taxon>
        <taxon>Dipteronia</taxon>
    </lineage>
</organism>
<evidence type="ECO:0000313" key="2">
    <source>
        <dbReference type="Proteomes" id="UP001280121"/>
    </source>
</evidence>
<dbReference type="EMBL" id="JANJYI010000008">
    <property type="protein sequence ID" value="KAK2639322.1"/>
    <property type="molecule type" value="Genomic_DNA"/>
</dbReference>
<name>A0AAD9TNG8_9ROSI</name>
<reference evidence="1" key="1">
    <citation type="journal article" date="2023" name="Plant J.">
        <title>Genome sequences and population genomics provide insights into the demographic history, inbreeding, and mutation load of two 'living fossil' tree species of Dipteronia.</title>
        <authorList>
            <person name="Feng Y."/>
            <person name="Comes H.P."/>
            <person name="Chen J."/>
            <person name="Zhu S."/>
            <person name="Lu R."/>
            <person name="Zhang X."/>
            <person name="Li P."/>
            <person name="Qiu J."/>
            <person name="Olsen K.M."/>
            <person name="Qiu Y."/>
        </authorList>
    </citation>
    <scope>NUCLEOTIDE SEQUENCE</scope>
    <source>
        <strain evidence="1">KIB01</strain>
    </source>
</reference>
<sequence>MRCMVLEKVMDRVLDRARPCVSPYSSCSLDWPFNAEEIRLAVFAIGLIKALGPDGLPELFYQMFWDVVGPSVTKECLHCLNNECYLEAINDALVVLIPKVLNVFMSSVVGNERRDLLH</sequence>
<dbReference type="Proteomes" id="UP001280121">
    <property type="component" value="Unassembled WGS sequence"/>
</dbReference>
<dbReference type="AlphaFoldDB" id="A0AAD9TNG8"/>
<comment type="caution">
    <text evidence="1">The sequence shown here is derived from an EMBL/GenBank/DDBJ whole genome shotgun (WGS) entry which is preliminary data.</text>
</comment>
<proteinExistence type="predicted"/>
<keyword evidence="2" id="KW-1185">Reference proteome</keyword>
<protein>
    <submittedName>
        <fullName evidence="1">Uncharacterized protein</fullName>
    </submittedName>
</protein>